<dbReference type="RefSeq" id="WP_179372571.1">
    <property type="nucleotide sequence ID" value="NZ_CP026995.1"/>
</dbReference>
<proteinExistence type="predicted"/>
<dbReference type="Proteomes" id="UP000509478">
    <property type="component" value="Chromosome"/>
</dbReference>
<protein>
    <submittedName>
        <fullName evidence="1">Uncharacterized protein</fullName>
    </submittedName>
</protein>
<dbReference type="AlphaFoldDB" id="A0A7D5M9L4"/>
<keyword evidence="2" id="KW-1185">Reference proteome</keyword>
<gene>
    <name evidence="1" type="ORF">C5F50_04945</name>
</gene>
<dbReference type="GeneID" id="56067396"/>
<organism evidence="1 2">
    <name type="scientific">Nitrosopumilus ureiphilus</name>
    <dbReference type="NCBI Taxonomy" id="1470067"/>
    <lineage>
        <taxon>Archaea</taxon>
        <taxon>Nitrososphaerota</taxon>
        <taxon>Nitrososphaeria</taxon>
        <taxon>Nitrosopumilales</taxon>
        <taxon>Nitrosopumilaceae</taxon>
        <taxon>Nitrosopumilus</taxon>
    </lineage>
</organism>
<sequence length="66" mass="7284">MQMSIVSFNIGNPVSHCLIDPARIKSKSQLYKESDLCKGNTDTPLCPRHCKTAMSTMMVTVEPANL</sequence>
<evidence type="ECO:0000313" key="2">
    <source>
        <dbReference type="Proteomes" id="UP000509478"/>
    </source>
</evidence>
<reference evidence="1 2" key="1">
    <citation type="submission" date="2018-02" db="EMBL/GenBank/DDBJ databases">
        <title>Complete genome of Nitrosopumilus ureaphilus PS0.</title>
        <authorList>
            <person name="Qin W."/>
            <person name="Zheng Y."/>
            <person name="Stahl D.A."/>
        </authorList>
    </citation>
    <scope>NUCLEOTIDE SEQUENCE [LARGE SCALE GENOMIC DNA]</scope>
    <source>
        <strain evidence="1 2">PS0</strain>
    </source>
</reference>
<name>A0A7D5M9L4_9ARCH</name>
<accession>A0A7D5M9L4</accession>
<dbReference type="KEGG" id="nue:C5F50_04945"/>
<evidence type="ECO:0000313" key="1">
    <source>
        <dbReference type="EMBL" id="QLH06489.1"/>
    </source>
</evidence>
<dbReference type="EMBL" id="CP026995">
    <property type="protein sequence ID" value="QLH06489.1"/>
    <property type="molecule type" value="Genomic_DNA"/>
</dbReference>